<feature type="transmembrane region" description="Helical" evidence="10">
    <location>
        <begin position="706"/>
        <end position="728"/>
    </location>
</feature>
<feature type="transmembrane region" description="Helical" evidence="10">
    <location>
        <begin position="785"/>
        <end position="807"/>
    </location>
</feature>
<evidence type="ECO:0000313" key="11">
    <source>
        <dbReference type="EMBL" id="KAK1768606.1"/>
    </source>
</evidence>
<reference evidence="11" key="1">
    <citation type="submission" date="2023-06" db="EMBL/GenBank/DDBJ databases">
        <title>Genome-scale phylogeny and comparative genomics of the fungal order Sordariales.</title>
        <authorList>
            <consortium name="Lawrence Berkeley National Laboratory"/>
            <person name="Hensen N."/>
            <person name="Bonometti L."/>
            <person name="Westerberg I."/>
            <person name="Brannstrom I.O."/>
            <person name="Guillou S."/>
            <person name="Cros-Aarteil S."/>
            <person name="Calhoun S."/>
            <person name="Haridas S."/>
            <person name="Kuo A."/>
            <person name="Mondo S."/>
            <person name="Pangilinan J."/>
            <person name="Riley R."/>
            <person name="Labutti K."/>
            <person name="Andreopoulos B."/>
            <person name="Lipzen A."/>
            <person name="Chen C."/>
            <person name="Yanf M."/>
            <person name="Daum C."/>
            <person name="Ng V."/>
            <person name="Clum A."/>
            <person name="Steindorff A."/>
            <person name="Ohm R."/>
            <person name="Martin F."/>
            <person name="Silar P."/>
            <person name="Natvig D."/>
            <person name="Lalanne C."/>
            <person name="Gautier V."/>
            <person name="Ament-Velasquez S.L."/>
            <person name="Kruys A."/>
            <person name="Hutchinson M.I."/>
            <person name="Powell A.J."/>
            <person name="Barry K."/>
            <person name="Miller A.N."/>
            <person name="Grigoriev I.V."/>
            <person name="Debuchy R."/>
            <person name="Gladieux P."/>
            <person name="Thoren M.H."/>
            <person name="Johannesson H."/>
        </authorList>
    </citation>
    <scope>NUCLEOTIDE SEQUENCE</scope>
    <source>
        <strain evidence="11">8032-3</strain>
    </source>
</reference>
<feature type="transmembrane region" description="Helical" evidence="10">
    <location>
        <begin position="470"/>
        <end position="496"/>
    </location>
</feature>
<feature type="transmembrane region" description="Helical" evidence="10">
    <location>
        <begin position="328"/>
        <end position="349"/>
    </location>
</feature>
<dbReference type="PANTHER" id="PTHR22601">
    <property type="entry name" value="ISP4 LIKE PROTEIN"/>
    <property type="match status" value="1"/>
</dbReference>
<dbReference type="AlphaFoldDB" id="A0AAJ0C6K4"/>
<feature type="transmembrane region" description="Helical" evidence="10">
    <location>
        <begin position="262"/>
        <end position="279"/>
    </location>
</feature>
<keyword evidence="7 10" id="KW-1133">Transmembrane helix</keyword>
<evidence type="ECO:0000256" key="10">
    <source>
        <dbReference type="SAM" id="Phobius"/>
    </source>
</evidence>
<evidence type="ECO:0000256" key="4">
    <source>
        <dbReference type="ARBA" id="ARBA00022692"/>
    </source>
</evidence>
<keyword evidence="4 10" id="KW-0812">Transmembrane</keyword>
<dbReference type="GO" id="GO:0015031">
    <property type="term" value="P:protein transport"/>
    <property type="evidence" value="ECO:0007669"/>
    <property type="project" value="UniProtKB-KW"/>
</dbReference>
<feature type="region of interest" description="Disordered" evidence="9">
    <location>
        <begin position="66"/>
        <end position="85"/>
    </location>
</feature>
<keyword evidence="6" id="KW-0653">Protein transport</keyword>
<feature type="transmembrane region" description="Helical" evidence="10">
    <location>
        <begin position="556"/>
        <end position="579"/>
    </location>
</feature>
<feature type="transmembrane region" description="Helical" evidence="10">
    <location>
        <begin position="600"/>
        <end position="620"/>
    </location>
</feature>
<feature type="transmembrane region" description="Helical" evidence="10">
    <location>
        <begin position="369"/>
        <end position="388"/>
    </location>
</feature>
<evidence type="ECO:0000313" key="12">
    <source>
        <dbReference type="Proteomes" id="UP001244011"/>
    </source>
</evidence>
<comment type="caution">
    <text evidence="11">The sequence shown here is derived from an EMBL/GenBank/DDBJ whole genome shotgun (WGS) entry which is preliminary data.</text>
</comment>
<dbReference type="EMBL" id="MU839005">
    <property type="protein sequence ID" value="KAK1768606.1"/>
    <property type="molecule type" value="Genomic_DNA"/>
</dbReference>
<evidence type="ECO:0000256" key="2">
    <source>
        <dbReference type="ARBA" id="ARBA00008807"/>
    </source>
</evidence>
<dbReference type="NCBIfam" id="TIGR00727">
    <property type="entry name" value="ISP4_OPT"/>
    <property type="match status" value="1"/>
</dbReference>
<dbReference type="InterPro" id="IPR004648">
    <property type="entry name" value="Oligpept_transpt"/>
</dbReference>
<evidence type="ECO:0000256" key="7">
    <source>
        <dbReference type="ARBA" id="ARBA00022989"/>
    </source>
</evidence>
<feature type="transmembrane region" description="Helical" evidence="10">
    <location>
        <begin position="285"/>
        <end position="308"/>
    </location>
</feature>
<feature type="transmembrane region" description="Helical" evidence="10">
    <location>
        <begin position="640"/>
        <end position="662"/>
    </location>
</feature>
<dbReference type="GeneID" id="85314176"/>
<feature type="compositionally biased region" description="Low complexity" evidence="9">
    <location>
        <begin position="1"/>
        <end position="14"/>
    </location>
</feature>
<dbReference type="RefSeq" id="XP_060284819.1">
    <property type="nucleotide sequence ID" value="XM_060430989.1"/>
</dbReference>
<keyword evidence="5" id="KW-0571">Peptide transport</keyword>
<evidence type="ECO:0000256" key="6">
    <source>
        <dbReference type="ARBA" id="ARBA00022927"/>
    </source>
</evidence>
<proteinExistence type="inferred from homology"/>
<dbReference type="NCBIfam" id="TIGR00728">
    <property type="entry name" value="OPT_sfam"/>
    <property type="match status" value="1"/>
</dbReference>
<evidence type="ECO:0000256" key="5">
    <source>
        <dbReference type="ARBA" id="ARBA00022856"/>
    </source>
</evidence>
<dbReference type="GO" id="GO:0016020">
    <property type="term" value="C:membrane"/>
    <property type="evidence" value="ECO:0007669"/>
    <property type="project" value="UniProtKB-SubCell"/>
</dbReference>
<comment type="similarity">
    <text evidence="2">Belongs to the oligopeptide OPT transporter family.</text>
</comment>
<protein>
    <submittedName>
        <fullName evidence="11">OPT family small oligopeptide transporter</fullName>
    </submittedName>
</protein>
<evidence type="ECO:0000256" key="1">
    <source>
        <dbReference type="ARBA" id="ARBA00004141"/>
    </source>
</evidence>
<keyword evidence="8 10" id="KW-0472">Membrane</keyword>
<feature type="transmembrane region" description="Helical" evidence="10">
    <location>
        <begin position="400"/>
        <end position="424"/>
    </location>
</feature>
<evidence type="ECO:0000256" key="9">
    <source>
        <dbReference type="SAM" id="MobiDB-lite"/>
    </source>
</evidence>
<dbReference type="Proteomes" id="UP001244011">
    <property type="component" value="Unassembled WGS sequence"/>
</dbReference>
<sequence>MAQPSSSEPSGTSSRVTMADDDYDRDPKVDVEVSGKVVPPGEAASPVDGSNERRLSPVEDLKARLSMWGESRNYQADDGDDEEGSEYELLLDPNLPHHFDASLEDIDRDSGSFDDETALKRTKTGDEEEEEENSPYAEVRSAVRNYDEEVPCNTIRAWTIGLTLVILGASMNTLFSLRSPSISLGALVAQIISWPMGHGWAKVMPTRKFRTFGITWSLNPGPFNIKEHSIIVVMASVSFSVAYATDIILAQVVFYNQNFGTLFQLMLTISTQSLGYGIAGMMRKFLVYPASMIWPGNLVAVTLLNAMYEKNDKPDPTVIGGAMPRYRWFGIVTICAFFYYFIPGYLAQFLSSFAVITWIAPNNTVVNQLFGYSTGLSILPITFDWTQISGFVGSPLIPPWYAIANTLIGVVFFFLFLASVLHFSGTWYGQFLPMSDSATYDNTGARYNVSRVLTSDFTFDVQAYESYSPLFISTTFALSYGLSFAAIASLIVYTYLHHGKTIWRQYRNSTNEKPDIHMKLMKKYKEAPTWWYMSLFVLMLALGFITILVYPTNLTWWAFLLAVLISFGFSLPIGIIQAVTNNQIGLNVLTEFVYGYIQPGRPLALMIFKTFGYITMSQALNFVSDLKFGHYMKIPPRTMFMAQVVATTFSCFIQIAVLNSALGSIDGVCTLEQPEHFTCPGGRVFFSASVIWGLIGPARMFSPGQIYSGLFFFFAVGAIVPVVIYFASKRWPNSPLKYLIAPLVFGGAGLIPPATPLNYLAWGAVGFVFQYVIRNRHFGWWSRLNFLTSSGLDLGLALATLVIFFAFTLNNIDPPSWWGNDVVVSTVDFKRTAVQVVLPPGQTFGPATW</sequence>
<keyword evidence="12" id="KW-1185">Reference proteome</keyword>
<accession>A0AAJ0C6K4</accession>
<gene>
    <name evidence="11" type="ORF">QBC33DRAFT_577589</name>
</gene>
<comment type="subcellular location">
    <subcellularLocation>
        <location evidence="1">Membrane</location>
        <topology evidence="1">Multi-pass membrane protein</topology>
    </subcellularLocation>
</comment>
<feature type="transmembrane region" description="Helical" evidence="10">
    <location>
        <begin position="230"/>
        <end position="255"/>
    </location>
</feature>
<feature type="transmembrane region" description="Helical" evidence="10">
    <location>
        <begin position="529"/>
        <end position="550"/>
    </location>
</feature>
<evidence type="ECO:0000256" key="8">
    <source>
        <dbReference type="ARBA" id="ARBA00023136"/>
    </source>
</evidence>
<dbReference type="Pfam" id="PF03169">
    <property type="entry name" value="OPT"/>
    <property type="match status" value="1"/>
</dbReference>
<evidence type="ECO:0000256" key="3">
    <source>
        <dbReference type="ARBA" id="ARBA00022448"/>
    </source>
</evidence>
<dbReference type="GO" id="GO:0035673">
    <property type="term" value="F:oligopeptide transmembrane transporter activity"/>
    <property type="evidence" value="ECO:0007669"/>
    <property type="project" value="InterPro"/>
</dbReference>
<name>A0AAJ0C6K4_9PEZI</name>
<dbReference type="InterPro" id="IPR004813">
    <property type="entry name" value="OPT"/>
</dbReference>
<organism evidence="11 12">
    <name type="scientific">Phialemonium atrogriseum</name>
    <dbReference type="NCBI Taxonomy" id="1093897"/>
    <lineage>
        <taxon>Eukaryota</taxon>
        <taxon>Fungi</taxon>
        <taxon>Dikarya</taxon>
        <taxon>Ascomycota</taxon>
        <taxon>Pezizomycotina</taxon>
        <taxon>Sordariomycetes</taxon>
        <taxon>Sordariomycetidae</taxon>
        <taxon>Cephalothecales</taxon>
        <taxon>Cephalothecaceae</taxon>
        <taxon>Phialemonium</taxon>
    </lineage>
</organism>
<keyword evidence="3" id="KW-0813">Transport</keyword>
<feature type="region of interest" description="Disordered" evidence="9">
    <location>
        <begin position="1"/>
        <end position="58"/>
    </location>
</feature>